<feature type="region of interest" description="Disordered" evidence="1">
    <location>
        <begin position="121"/>
        <end position="209"/>
    </location>
</feature>
<feature type="compositionally biased region" description="Basic residues" evidence="1">
    <location>
        <begin position="192"/>
        <end position="201"/>
    </location>
</feature>
<accession>A0A9R1RHE1</accession>
<protein>
    <submittedName>
        <fullName evidence="3">Uncharacterized protein</fullName>
    </submittedName>
</protein>
<evidence type="ECO:0000256" key="1">
    <source>
        <dbReference type="SAM" id="MobiDB-lite"/>
    </source>
</evidence>
<feature type="signal peptide" evidence="2">
    <location>
        <begin position="1"/>
        <end position="32"/>
    </location>
</feature>
<name>A0A9R1RHE1_TRITD</name>
<dbReference type="EMBL" id="LT934114">
    <property type="protein sequence ID" value="VAH41392.1"/>
    <property type="molecule type" value="Genomic_DNA"/>
</dbReference>
<evidence type="ECO:0000256" key="2">
    <source>
        <dbReference type="SAM" id="SignalP"/>
    </source>
</evidence>
<gene>
    <name evidence="3" type="ORF">TRITD_2Bv1G022060</name>
</gene>
<feature type="compositionally biased region" description="Basic residues" evidence="1">
    <location>
        <begin position="176"/>
        <end position="185"/>
    </location>
</feature>
<dbReference type="AlphaFoldDB" id="A0A9R1RHE1"/>
<organism evidence="3 4">
    <name type="scientific">Triticum turgidum subsp. durum</name>
    <name type="common">Durum wheat</name>
    <name type="synonym">Triticum durum</name>
    <dbReference type="NCBI Taxonomy" id="4567"/>
    <lineage>
        <taxon>Eukaryota</taxon>
        <taxon>Viridiplantae</taxon>
        <taxon>Streptophyta</taxon>
        <taxon>Embryophyta</taxon>
        <taxon>Tracheophyta</taxon>
        <taxon>Spermatophyta</taxon>
        <taxon>Magnoliopsida</taxon>
        <taxon>Liliopsida</taxon>
        <taxon>Poales</taxon>
        <taxon>Poaceae</taxon>
        <taxon>BOP clade</taxon>
        <taxon>Pooideae</taxon>
        <taxon>Triticodae</taxon>
        <taxon>Triticeae</taxon>
        <taxon>Triticinae</taxon>
        <taxon>Triticum</taxon>
    </lineage>
</organism>
<dbReference type="Gramene" id="TRITD2Bv1G022060.1">
    <property type="protein sequence ID" value="TRITD2Bv1G022060.1"/>
    <property type="gene ID" value="TRITD2Bv1G022060"/>
</dbReference>
<feature type="compositionally biased region" description="Basic residues" evidence="1">
    <location>
        <begin position="148"/>
        <end position="168"/>
    </location>
</feature>
<feature type="compositionally biased region" description="Pro residues" evidence="1">
    <location>
        <begin position="126"/>
        <end position="138"/>
    </location>
</feature>
<keyword evidence="2" id="KW-0732">Signal</keyword>
<evidence type="ECO:0000313" key="4">
    <source>
        <dbReference type="Proteomes" id="UP000324705"/>
    </source>
</evidence>
<feature type="chain" id="PRO_5040380185" evidence="2">
    <location>
        <begin position="33"/>
        <end position="209"/>
    </location>
</feature>
<reference evidence="3 4" key="1">
    <citation type="submission" date="2017-09" db="EMBL/GenBank/DDBJ databases">
        <authorList>
            <consortium name="International Durum Wheat Genome Sequencing Consortium (IDWGSC)"/>
            <person name="Milanesi L."/>
        </authorList>
    </citation>
    <scope>NUCLEOTIDE SEQUENCE [LARGE SCALE GENOMIC DNA]</scope>
    <source>
        <strain evidence="4">cv. Svevo</strain>
    </source>
</reference>
<dbReference type="Proteomes" id="UP000324705">
    <property type="component" value="Chromosome 2B"/>
</dbReference>
<sequence>MATAAALCRALALAPALLLLRQALVRLLSTQAQSSTAPTISPAELVRIKNSIRSAATPPDEVAALFLKGIPHPPFLGDRCIFSLAVSRLTAATHPTSSAPCSPPPSPPSRCRIILRASLSASSRSTPPPACPHTPSPPSASSWPLRPRPLRPPRRLLRRRPARPRHLGIPRPPSRALRHAGRRVPQHAPQVHGHHGGRRWRPPGVRRNA</sequence>
<keyword evidence="4" id="KW-1185">Reference proteome</keyword>
<proteinExistence type="predicted"/>
<evidence type="ECO:0000313" key="3">
    <source>
        <dbReference type="EMBL" id="VAH41392.1"/>
    </source>
</evidence>